<name>A0ABR9ZNG7_9FIRM</name>
<gene>
    <name evidence="2" type="ORF">ISU02_02745</name>
</gene>
<accession>A0ABR9ZNG7</accession>
<organism evidence="2 3">
    <name type="scientific">Fusibacter ferrireducens</name>
    <dbReference type="NCBI Taxonomy" id="2785058"/>
    <lineage>
        <taxon>Bacteria</taxon>
        <taxon>Bacillati</taxon>
        <taxon>Bacillota</taxon>
        <taxon>Clostridia</taxon>
        <taxon>Eubacteriales</taxon>
        <taxon>Eubacteriales Family XII. Incertae Sedis</taxon>
        <taxon>Fusibacter</taxon>
    </lineage>
</organism>
<reference evidence="2 3" key="1">
    <citation type="submission" date="2020-11" db="EMBL/GenBank/DDBJ databases">
        <title>Fusibacter basophilias sp. nov.</title>
        <authorList>
            <person name="Qiu D."/>
        </authorList>
    </citation>
    <scope>NUCLEOTIDE SEQUENCE [LARGE SCALE GENOMIC DNA]</scope>
    <source>
        <strain evidence="2 3">Q10-2</strain>
    </source>
</reference>
<sequence length="53" mass="6030">MNYKNILMGVLFYIVVSGIEESFSLKSYSLLIPLTIVVILLVSVKLKMKKHSE</sequence>
<keyword evidence="1" id="KW-0472">Membrane</keyword>
<dbReference type="EMBL" id="JADKNH010000001">
    <property type="protein sequence ID" value="MBF4692015.1"/>
    <property type="molecule type" value="Genomic_DNA"/>
</dbReference>
<evidence type="ECO:0000313" key="2">
    <source>
        <dbReference type="EMBL" id="MBF4692015.1"/>
    </source>
</evidence>
<comment type="caution">
    <text evidence="2">The sequence shown here is derived from an EMBL/GenBank/DDBJ whole genome shotgun (WGS) entry which is preliminary data.</text>
</comment>
<proteinExistence type="predicted"/>
<evidence type="ECO:0000313" key="3">
    <source>
        <dbReference type="Proteomes" id="UP000614200"/>
    </source>
</evidence>
<keyword evidence="1" id="KW-1133">Transmembrane helix</keyword>
<evidence type="ECO:0000256" key="1">
    <source>
        <dbReference type="SAM" id="Phobius"/>
    </source>
</evidence>
<protein>
    <submittedName>
        <fullName evidence="2">Uncharacterized protein</fullName>
    </submittedName>
</protein>
<dbReference type="RefSeq" id="WP_194700240.1">
    <property type="nucleotide sequence ID" value="NZ_JADKNH010000001.1"/>
</dbReference>
<keyword evidence="1" id="KW-0812">Transmembrane</keyword>
<dbReference type="Proteomes" id="UP000614200">
    <property type="component" value="Unassembled WGS sequence"/>
</dbReference>
<feature type="transmembrane region" description="Helical" evidence="1">
    <location>
        <begin position="28"/>
        <end position="46"/>
    </location>
</feature>
<keyword evidence="3" id="KW-1185">Reference proteome</keyword>